<accession>A0A6G7GXD3</accession>
<evidence type="ECO:0000313" key="2">
    <source>
        <dbReference type="Proteomes" id="UP000501926"/>
    </source>
</evidence>
<proteinExistence type="predicted"/>
<dbReference type="Proteomes" id="UP000501926">
    <property type="component" value="Chromosome"/>
</dbReference>
<dbReference type="AlphaFoldDB" id="A0A6G7GXD3"/>
<protein>
    <submittedName>
        <fullName evidence="1">Uncharacterized protein</fullName>
    </submittedName>
</protein>
<name>A0A6G7GXD3_KUEST</name>
<reference evidence="1 2" key="1">
    <citation type="submission" date="2020-02" db="EMBL/GenBank/DDBJ databases">
        <title>Newly sequenced genome of strain CSTR1 showed variability in Candidatus Kuenenia stuttgartiensis genomes.</title>
        <authorList>
            <person name="Ding C."/>
            <person name="Adrian L."/>
        </authorList>
    </citation>
    <scope>NUCLEOTIDE SEQUENCE [LARGE SCALE GENOMIC DNA]</scope>
    <source>
        <strain evidence="1 2">CSTR1</strain>
    </source>
</reference>
<evidence type="ECO:0000313" key="1">
    <source>
        <dbReference type="EMBL" id="QII14270.1"/>
    </source>
</evidence>
<gene>
    <name evidence="1" type="ORF">KsCSTR_48930</name>
</gene>
<organism evidence="1 2">
    <name type="scientific">Kuenenia stuttgartiensis</name>
    <dbReference type="NCBI Taxonomy" id="174633"/>
    <lineage>
        <taxon>Bacteria</taxon>
        <taxon>Pseudomonadati</taxon>
        <taxon>Planctomycetota</taxon>
        <taxon>Candidatus Brocadiia</taxon>
        <taxon>Candidatus Brocadiales</taxon>
        <taxon>Candidatus Brocadiaceae</taxon>
        <taxon>Candidatus Kuenenia</taxon>
    </lineage>
</organism>
<dbReference type="EMBL" id="CP049055">
    <property type="protein sequence ID" value="QII14270.1"/>
    <property type="molecule type" value="Genomic_DNA"/>
</dbReference>
<sequence length="55" mass="6677">MAANCDHLKKLKCFSALEIHGRRSRQENQKFITCQINWMPIIRQKKRCKWAKKNF</sequence>